<keyword evidence="3" id="KW-1185">Reference proteome</keyword>
<accession>A0AAN9EVP5</accession>
<name>A0AAN9EVP5_CLITE</name>
<reference evidence="2 3" key="1">
    <citation type="submission" date="2024-01" db="EMBL/GenBank/DDBJ databases">
        <title>The genomes of 5 underutilized Papilionoideae crops provide insights into root nodulation and disease resistance.</title>
        <authorList>
            <person name="Yuan L."/>
        </authorList>
    </citation>
    <scope>NUCLEOTIDE SEQUENCE [LARGE SCALE GENOMIC DNA]</scope>
    <source>
        <strain evidence="2">LY-2023</strain>
        <tissue evidence="2">Leaf</tissue>
    </source>
</reference>
<evidence type="ECO:0000313" key="2">
    <source>
        <dbReference type="EMBL" id="KAK7264614.1"/>
    </source>
</evidence>
<evidence type="ECO:0000256" key="1">
    <source>
        <dbReference type="SAM" id="Phobius"/>
    </source>
</evidence>
<proteinExistence type="predicted"/>
<protein>
    <submittedName>
        <fullName evidence="2">Uncharacterized protein</fullName>
    </submittedName>
</protein>
<keyword evidence="1" id="KW-1133">Transmembrane helix</keyword>
<dbReference type="AlphaFoldDB" id="A0AAN9EVP5"/>
<sequence>MTCTTFALDFLDDVAFLRPHPRSSSAVFDTFEDFFWRGRVFPFFSPINAYGLLFFLSLVLLDHPLNQPFLGFSDSLNQGFLFPLFQSSSITPRSSFLTFQFFKSMNSLPPRDFTLPSHFSISRRNS</sequence>
<dbReference type="Proteomes" id="UP001359559">
    <property type="component" value="Unassembled WGS sequence"/>
</dbReference>
<gene>
    <name evidence="2" type="ORF">RJT34_32223</name>
</gene>
<keyword evidence="1" id="KW-0812">Transmembrane</keyword>
<dbReference type="EMBL" id="JAYKXN010000008">
    <property type="protein sequence ID" value="KAK7264614.1"/>
    <property type="molecule type" value="Genomic_DNA"/>
</dbReference>
<evidence type="ECO:0000313" key="3">
    <source>
        <dbReference type="Proteomes" id="UP001359559"/>
    </source>
</evidence>
<organism evidence="2 3">
    <name type="scientific">Clitoria ternatea</name>
    <name type="common">Butterfly pea</name>
    <dbReference type="NCBI Taxonomy" id="43366"/>
    <lineage>
        <taxon>Eukaryota</taxon>
        <taxon>Viridiplantae</taxon>
        <taxon>Streptophyta</taxon>
        <taxon>Embryophyta</taxon>
        <taxon>Tracheophyta</taxon>
        <taxon>Spermatophyta</taxon>
        <taxon>Magnoliopsida</taxon>
        <taxon>eudicotyledons</taxon>
        <taxon>Gunneridae</taxon>
        <taxon>Pentapetalae</taxon>
        <taxon>rosids</taxon>
        <taxon>fabids</taxon>
        <taxon>Fabales</taxon>
        <taxon>Fabaceae</taxon>
        <taxon>Papilionoideae</taxon>
        <taxon>50 kb inversion clade</taxon>
        <taxon>NPAAA clade</taxon>
        <taxon>indigoferoid/millettioid clade</taxon>
        <taxon>Phaseoleae</taxon>
        <taxon>Clitoria</taxon>
    </lineage>
</organism>
<comment type="caution">
    <text evidence="2">The sequence shown here is derived from an EMBL/GenBank/DDBJ whole genome shotgun (WGS) entry which is preliminary data.</text>
</comment>
<keyword evidence="1" id="KW-0472">Membrane</keyword>
<feature type="transmembrane region" description="Helical" evidence="1">
    <location>
        <begin position="40"/>
        <end position="61"/>
    </location>
</feature>